<organism evidence="1 2">
    <name type="scientific">Pochonia chlamydosporia 170</name>
    <dbReference type="NCBI Taxonomy" id="1380566"/>
    <lineage>
        <taxon>Eukaryota</taxon>
        <taxon>Fungi</taxon>
        <taxon>Dikarya</taxon>
        <taxon>Ascomycota</taxon>
        <taxon>Pezizomycotina</taxon>
        <taxon>Sordariomycetes</taxon>
        <taxon>Hypocreomycetidae</taxon>
        <taxon>Hypocreales</taxon>
        <taxon>Clavicipitaceae</taxon>
        <taxon>Pochonia</taxon>
    </lineage>
</organism>
<dbReference type="KEGG" id="pchm:VFPPC_15548"/>
<evidence type="ECO:0000313" key="1">
    <source>
        <dbReference type="EMBL" id="OAQ70172.1"/>
    </source>
</evidence>
<evidence type="ECO:0000313" key="2">
    <source>
        <dbReference type="Proteomes" id="UP000078397"/>
    </source>
</evidence>
<keyword evidence="2" id="KW-1185">Reference proteome</keyword>
<dbReference type="AlphaFoldDB" id="A0A179FX25"/>
<dbReference type="Proteomes" id="UP000078397">
    <property type="component" value="Unassembled WGS sequence"/>
</dbReference>
<proteinExistence type="predicted"/>
<dbReference type="EMBL" id="LSBJ02000002">
    <property type="protein sequence ID" value="OAQ70172.1"/>
    <property type="molecule type" value="Genomic_DNA"/>
</dbReference>
<protein>
    <submittedName>
        <fullName evidence="1">Uncharacterized protein</fullName>
    </submittedName>
</protein>
<gene>
    <name evidence="1" type="ORF">VFPPC_15548</name>
</gene>
<name>A0A179FX25_METCM</name>
<comment type="caution">
    <text evidence="1">The sequence shown here is derived from an EMBL/GenBank/DDBJ whole genome shotgun (WGS) entry which is preliminary data.</text>
</comment>
<accession>A0A179FX25</accession>
<dbReference type="GeneID" id="28857295"/>
<sequence length="63" mass="7017">MEHAHIQLCLQRCGVKLKNTLTTTSHQTEVTRSKGPLSDLITRGTMFPARTQSKPTWPASNNP</sequence>
<dbReference type="RefSeq" id="XP_018146709.1">
    <property type="nucleotide sequence ID" value="XM_018293301.1"/>
</dbReference>
<reference evidence="1 2" key="1">
    <citation type="journal article" date="2016" name="PLoS Pathog.">
        <title>Biosynthesis of antibiotic leucinostatins in bio-control fungus Purpureocillium lilacinum and their inhibition on phytophthora revealed by genome mining.</title>
        <authorList>
            <person name="Wang G."/>
            <person name="Liu Z."/>
            <person name="Lin R."/>
            <person name="Li E."/>
            <person name="Mao Z."/>
            <person name="Ling J."/>
            <person name="Yang Y."/>
            <person name="Yin W.B."/>
            <person name="Xie B."/>
        </authorList>
    </citation>
    <scope>NUCLEOTIDE SEQUENCE [LARGE SCALE GENOMIC DNA]</scope>
    <source>
        <strain evidence="1">170</strain>
    </source>
</reference>